<dbReference type="InterPro" id="IPR002818">
    <property type="entry name" value="DJ-1/PfpI"/>
</dbReference>
<dbReference type="AlphaFoldDB" id="A0A3M2KWT0"/>
<dbReference type="InterPro" id="IPR029062">
    <property type="entry name" value="Class_I_gatase-like"/>
</dbReference>
<feature type="domain" description="DJ-1/PfpI" evidence="2">
    <location>
        <begin position="9"/>
        <end position="175"/>
    </location>
</feature>
<dbReference type="SUPFAM" id="SSF52317">
    <property type="entry name" value="Class I glutamine amidotransferase-like"/>
    <property type="match status" value="1"/>
</dbReference>
<proteinExistence type="inferred from homology"/>
<dbReference type="GO" id="GO:0008233">
    <property type="term" value="F:peptidase activity"/>
    <property type="evidence" value="ECO:0007669"/>
    <property type="project" value="UniProtKB-KW"/>
</dbReference>
<dbReference type="Gene3D" id="3.40.50.880">
    <property type="match status" value="1"/>
</dbReference>
<dbReference type="PANTHER" id="PTHR42733:SF12">
    <property type="entry name" value="PROTEINASE"/>
    <property type="match status" value="1"/>
</dbReference>
<evidence type="ECO:0000259" key="2">
    <source>
        <dbReference type="Pfam" id="PF01965"/>
    </source>
</evidence>
<dbReference type="PANTHER" id="PTHR42733">
    <property type="entry name" value="DJ-1 PROTEIN"/>
    <property type="match status" value="1"/>
</dbReference>
<evidence type="ECO:0000256" key="1">
    <source>
        <dbReference type="ARBA" id="ARBA00008542"/>
    </source>
</evidence>
<reference evidence="3 4" key="1">
    <citation type="submission" date="2018-10" db="EMBL/GenBank/DDBJ databases">
        <title>Isolation from cow dung.</title>
        <authorList>
            <person name="Ling L."/>
        </authorList>
    </citation>
    <scope>NUCLEOTIDE SEQUENCE [LARGE SCALE GENOMIC DNA]</scope>
    <source>
        <strain evidence="3 4">NEAU-LL90</strain>
    </source>
</reference>
<keyword evidence="3" id="KW-0645">Protease</keyword>
<comment type="similarity">
    <text evidence="1">Belongs to the peptidase C56 family.</text>
</comment>
<dbReference type="RefSeq" id="WP_122191073.1">
    <property type="nucleotide sequence ID" value="NZ_RFFH01000017.1"/>
</dbReference>
<keyword evidence="4" id="KW-1185">Reference proteome</keyword>
<name>A0A3M2KWT0_9NOCA</name>
<sequence length="182" mass="19120">MSGTLTDRTIAFLVANDGVEQSELTHPWRAVCASGGRAVLLAPDRGHVQTYRHLDRMDRYPVDVTLDAADAADYAAVVLPGGVANPDILRRVPAAHRLLRNADAAGTTIAAICHGPWTLIDAGLVAGRTLAAWPSLATDLTNAGATWTADRTHIDGTLITAQSDQDVDTFTALLLAAVGESS</sequence>
<dbReference type="EMBL" id="RFFH01000017">
    <property type="protein sequence ID" value="RMI28910.1"/>
    <property type="molecule type" value="Genomic_DNA"/>
</dbReference>
<gene>
    <name evidence="3" type="ORF">EBN03_27585</name>
</gene>
<dbReference type="GO" id="GO:0006508">
    <property type="term" value="P:proteolysis"/>
    <property type="evidence" value="ECO:0007669"/>
    <property type="project" value="UniProtKB-KW"/>
</dbReference>
<keyword evidence="3" id="KW-0378">Hydrolase</keyword>
<dbReference type="Pfam" id="PF01965">
    <property type="entry name" value="DJ-1_PfpI"/>
    <property type="match status" value="1"/>
</dbReference>
<accession>A0A3M2KWT0</accession>
<evidence type="ECO:0000313" key="4">
    <source>
        <dbReference type="Proteomes" id="UP000279275"/>
    </source>
</evidence>
<dbReference type="Proteomes" id="UP000279275">
    <property type="component" value="Unassembled WGS sequence"/>
</dbReference>
<evidence type="ECO:0000313" key="3">
    <source>
        <dbReference type="EMBL" id="RMI28910.1"/>
    </source>
</evidence>
<dbReference type="PROSITE" id="PS51276">
    <property type="entry name" value="PEPTIDASE_C56_PFPI"/>
    <property type="match status" value="1"/>
</dbReference>
<comment type="caution">
    <text evidence="3">The sequence shown here is derived from an EMBL/GenBank/DDBJ whole genome shotgun (WGS) entry which is preliminary data.</text>
</comment>
<organism evidence="3 4">
    <name type="scientific">Nocardia stercoris</name>
    <dbReference type="NCBI Taxonomy" id="2483361"/>
    <lineage>
        <taxon>Bacteria</taxon>
        <taxon>Bacillati</taxon>
        <taxon>Actinomycetota</taxon>
        <taxon>Actinomycetes</taxon>
        <taxon>Mycobacteriales</taxon>
        <taxon>Nocardiaceae</taxon>
        <taxon>Nocardia</taxon>
    </lineage>
</organism>
<protein>
    <submittedName>
        <fullName evidence="3">Protease</fullName>
    </submittedName>
</protein>
<dbReference type="InterPro" id="IPR006286">
    <property type="entry name" value="C56_PfpI-like"/>
</dbReference>
<dbReference type="OrthoDB" id="9792284at2"/>